<gene>
    <name evidence="2" type="ORF">FEM01_10520</name>
</gene>
<reference evidence="2 3" key="1">
    <citation type="submission" date="2019-05" db="EMBL/GenBank/DDBJ databases">
        <title>Pseudomonas sp. SC006 isolated from lettuce that can produce HBGAs.</title>
        <authorList>
            <person name="Wang D."/>
            <person name="Liao N."/>
            <person name="Liu D."/>
            <person name="Zhang Z."/>
            <person name="Zou S."/>
        </authorList>
    </citation>
    <scope>NUCLEOTIDE SEQUENCE [LARGE SCALE GENOMIC DNA]</scope>
    <source>
        <strain evidence="2 3">SC006</strain>
    </source>
</reference>
<keyword evidence="1" id="KW-1133">Transmembrane helix</keyword>
<comment type="caution">
    <text evidence="2">The sequence shown here is derived from an EMBL/GenBank/DDBJ whole genome shotgun (WGS) entry which is preliminary data.</text>
</comment>
<feature type="transmembrane region" description="Helical" evidence="1">
    <location>
        <begin position="48"/>
        <end position="68"/>
    </location>
</feature>
<proteinExistence type="predicted"/>
<keyword evidence="3" id="KW-1185">Reference proteome</keyword>
<dbReference type="Proteomes" id="UP000309819">
    <property type="component" value="Unassembled WGS sequence"/>
</dbReference>
<accession>A0A5R8Z7Z1</accession>
<evidence type="ECO:0008006" key="4">
    <source>
        <dbReference type="Google" id="ProtNLM"/>
    </source>
</evidence>
<keyword evidence="1" id="KW-0812">Transmembrane</keyword>
<name>A0A5R8Z7Z1_9PSED</name>
<dbReference type="RefSeq" id="WP_138219368.1">
    <property type="nucleotide sequence ID" value="NZ_VAUO01000003.1"/>
</dbReference>
<feature type="transmembrane region" description="Helical" evidence="1">
    <location>
        <begin position="100"/>
        <end position="117"/>
    </location>
</feature>
<evidence type="ECO:0000256" key="1">
    <source>
        <dbReference type="SAM" id="Phobius"/>
    </source>
</evidence>
<sequence>MIHPDLRPFMQRYFSRFMAAYFLSIYALAATFWLVWHTYCKACIRETVFPFSLFTLVVIFVTAHAAVVRGRNWGAWLVAVFCVGSIIIALPTYAYRPHMFIYSSALLTGLLALLVLNSTKYREMRVKLFEYRQQRKAGSCAVAKRPQVRRARR</sequence>
<organism evidence="2 3">
    <name type="scientific">Pseudomonas mosselii</name>
    <dbReference type="NCBI Taxonomy" id="78327"/>
    <lineage>
        <taxon>Bacteria</taxon>
        <taxon>Pseudomonadati</taxon>
        <taxon>Pseudomonadota</taxon>
        <taxon>Gammaproteobacteria</taxon>
        <taxon>Pseudomonadales</taxon>
        <taxon>Pseudomonadaceae</taxon>
        <taxon>Pseudomonas</taxon>
    </lineage>
</organism>
<dbReference type="EMBL" id="VAUO01000003">
    <property type="protein sequence ID" value="TLP61909.1"/>
    <property type="molecule type" value="Genomic_DNA"/>
</dbReference>
<dbReference type="AlphaFoldDB" id="A0A5R8Z7Z1"/>
<feature type="transmembrane region" description="Helical" evidence="1">
    <location>
        <begin position="75"/>
        <end position="94"/>
    </location>
</feature>
<dbReference type="OrthoDB" id="7032452at2"/>
<evidence type="ECO:0000313" key="3">
    <source>
        <dbReference type="Proteomes" id="UP000309819"/>
    </source>
</evidence>
<keyword evidence="1" id="KW-0472">Membrane</keyword>
<evidence type="ECO:0000313" key="2">
    <source>
        <dbReference type="EMBL" id="TLP61909.1"/>
    </source>
</evidence>
<feature type="transmembrane region" description="Helical" evidence="1">
    <location>
        <begin position="17"/>
        <end position="36"/>
    </location>
</feature>
<protein>
    <recommendedName>
        <fullName evidence="4">MFS transporter</fullName>
    </recommendedName>
</protein>